<sequence length="100" mass="11118">MPQSPQIVPVSLYTFPPSIAATMEADSSRFGISPGTGQARQCYQQVPVFFFDKALGAQFDKLIYRPLRKVNILAGHCPILILVVDVLDECEKEVDIKTTF</sequence>
<reference evidence="1" key="1">
    <citation type="submission" date="2015-01" db="EMBL/GenBank/DDBJ databases">
        <title>The Genome Sequence of Cladophialophora bantiana CBS 173.52.</title>
        <authorList>
            <consortium name="The Broad Institute Genomics Platform"/>
            <person name="Cuomo C."/>
            <person name="de Hoog S."/>
            <person name="Gorbushina A."/>
            <person name="Stielow B."/>
            <person name="Teixiera M."/>
            <person name="Abouelleil A."/>
            <person name="Chapman S.B."/>
            <person name="Priest M."/>
            <person name="Young S.K."/>
            <person name="Wortman J."/>
            <person name="Nusbaum C."/>
            <person name="Birren B."/>
        </authorList>
    </citation>
    <scope>NUCLEOTIDE SEQUENCE [LARGE SCALE GENOMIC DNA]</scope>
    <source>
        <strain evidence="1">CBS 173.52</strain>
    </source>
</reference>
<protein>
    <submittedName>
        <fullName evidence="1">Uncharacterized protein</fullName>
    </submittedName>
</protein>
<accession>A0A0D2EAB6</accession>
<gene>
    <name evidence="1" type="ORF">Z519_12308</name>
</gene>
<dbReference type="AlphaFoldDB" id="A0A0D2EAB6"/>
<dbReference type="GeneID" id="27705236"/>
<name>A0A0D2EAB6_CLAB1</name>
<evidence type="ECO:0000313" key="1">
    <source>
        <dbReference type="EMBL" id="KIW87011.1"/>
    </source>
</evidence>
<dbReference type="OrthoDB" id="674604at2759"/>
<dbReference type="VEuPathDB" id="FungiDB:Z519_12308"/>
<organism evidence="1 2">
    <name type="scientific">Cladophialophora bantiana (strain ATCC 10958 / CBS 173.52 / CDC B-1940 / NIH 8579)</name>
    <name type="common">Xylohypha bantiana</name>
    <dbReference type="NCBI Taxonomy" id="1442370"/>
    <lineage>
        <taxon>Eukaryota</taxon>
        <taxon>Fungi</taxon>
        <taxon>Dikarya</taxon>
        <taxon>Ascomycota</taxon>
        <taxon>Pezizomycotina</taxon>
        <taxon>Eurotiomycetes</taxon>
        <taxon>Chaetothyriomycetidae</taxon>
        <taxon>Chaetothyriales</taxon>
        <taxon>Herpotrichiellaceae</taxon>
        <taxon>Cladophialophora</taxon>
    </lineage>
</organism>
<evidence type="ECO:0000313" key="2">
    <source>
        <dbReference type="Proteomes" id="UP000053789"/>
    </source>
</evidence>
<dbReference type="HOGENOM" id="CLU_2305774_0_0_1"/>
<keyword evidence="2" id="KW-1185">Reference proteome</keyword>
<dbReference type="RefSeq" id="XP_016613680.1">
    <property type="nucleotide sequence ID" value="XM_016770014.1"/>
</dbReference>
<dbReference type="EMBL" id="KN847007">
    <property type="protein sequence ID" value="KIW87011.1"/>
    <property type="molecule type" value="Genomic_DNA"/>
</dbReference>
<proteinExistence type="predicted"/>
<dbReference type="Proteomes" id="UP000053789">
    <property type="component" value="Unassembled WGS sequence"/>
</dbReference>